<organism evidence="1 2">
    <name type="scientific">Gordonia hydrophobica</name>
    <dbReference type="NCBI Taxonomy" id="40516"/>
    <lineage>
        <taxon>Bacteria</taxon>
        <taxon>Bacillati</taxon>
        <taxon>Actinomycetota</taxon>
        <taxon>Actinomycetes</taxon>
        <taxon>Mycobacteriales</taxon>
        <taxon>Gordoniaceae</taxon>
        <taxon>Gordonia</taxon>
    </lineage>
</organism>
<dbReference type="Pfam" id="PF10824">
    <property type="entry name" value="T7SS_ESX_EspC"/>
    <property type="match status" value="1"/>
</dbReference>
<dbReference type="RefSeq" id="WP_066165883.1">
    <property type="nucleotide sequence ID" value="NZ_CP136137.1"/>
</dbReference>
<gene>
    <name evidence="1" type="ORF">RVF87_00685</name>
</gene>
<dbReference type="EMBL" id="CP136137">
    <property type="protein sequence ID" value="WYY07638.1"/>
    <property type="molecule type" value="Genomic_DNA"/>
</dbReference>
<sequence length="107" mass="10322">MNGQTGTSVTVDPAATGAVASTQADAAQRVAGCATAERVDTASLVPTFGLIGSSFLAALTRVGAARTASFDALASRHTATATRATAAATAYDCCDGDSAGALTGVPA</sequence>
<keyword evidence="2" id="KW-1185">Reference proteome</keyword>
<protein>
    <submittedName>
        <fullName evidence="1">Type VII secretion target</fullName>
    </submittedName>
</protein>
<dbReference type="InterPro" id="IPR022536">
    <property type="entry name" value="EspC"/>
</dbReference>
<name>A0ABZ2U1Q8_9ACTN</name>
<accession>A0ABZ2U1Q8</accession>
<evidence type="ECO:0000313" key="1">
    <source>
        <dbReference type="EMBL" id="WYY07638.1"/>
    </source>
</evidence>
<reference evidence="1 2" key="1">
    <citation type="journal article" date="2023" name="Virus Evol.">
        <title>Computational host range prediction-The good, the bad, and the ugly.</title>
        <authorList>
            <person name="Howell A.A."/>
            <person name="Versoza C.J."/>
            <person name="Pfeifer S.P."/>
        </authorList>
    </citation>
    <scope>NUCLEOTIDE SEQUENCE [LARGE SCALE GENOMIC DNA]</scope>
    <source>
        <strain evidence="1 2">1610/1b</strain>
    </source>
</reference>
<dbReference type="Proteomes" id="UP001479933">
    <property type="component" value="Chromosome"/>
</dbReference>
<proteinExistence type="predicted"/>
<evidence type="ECO:0000313" key="2">
    <source>
        <dbReference type="Proteomes" id="UP001479933"/>
    </source>
</evidence>